<dbReference type="OrthoDB" id="9798771at2"/>
<reference evidence="1 2" key="1">
    <citation type="submission" date="2017-07" db="EMBL/GenBank/DDBJ databases">
        <title>Amycolatopsis antarcticus sp. nov., isolated from the surface of an Antarcticus brown macroalga.</title>
        <authorList>
            <person name="Wang J."/>
            <person name="Leiva S."/>
            <person name="Huang J."/>
            <person name="Huang Y."/>
        </authorList>
    </citation>
    <scope>NUCLEOTIDE SEQUENCE [LARGE SCALE GENOMIC DNA]</scope>
    <source>
        <strain evidence="1 2">AU-G6</strain>
    </source>
</reference>
<keyword evidence="2" id="KW-1185">Reference proteome</keyword>
<comment type="caution">
    <text evidence="1">The sequence shown here is derived from an EMBL/GenBank/DDBJ whole genome shotgun (WGS) entry which is preliminary data.</text>
</comment>
<sequence>MSLTAEQIEAFVADGFVKIEGAFPAEVGERCVDELWAATGCSREDPTTWSEPVVRLGGFATPPFQEAATTSVLHEAFDQLVGKNRWIPRVGLGTFPVRFPSDAEPGDDGWHVEASYASPDGESMLSLRSRERALLMLFLFSDVGPDDAPTRIRVGSHLDVPPLLEAQGDEGREWMSLCRDAVPASEHRPVTLATGTLGDVYLCHPFLVHAAQPHRGRTPRFMAQPPLYARESLDLREARPAPVARAVLDGLRR</sequence>
<dbReference type="SUPFAM" id="SSF51197">
    <property type="entry name" value="Clavaminate synthase-like"/>
    <property type="match status" value="1"/>
</dbReference>
<evidence type="ECO:0000313" key="1">
    <source>
        <dbReference type="EMBL" id="OZM72183.1"/>
    </source>
</evidence>
<dbReference type="GO" id="GO:0016706">
    <property type="term" value="F:2-oxoglutarate-dependent dioxygenase activity"/>
    <property type="evidence" value="ECO:0007669"/>
    <property type="project" value="UniProtKB-ARBA"/>
</dbReference>
<accession>A0A263D162</accession>
<name>A0A263D162_9PSEU</name>
<keyword evidence="1" id="KW-0560">Oxidoreductase</keyword>
<dbReference type="InParanoid" id="A0A263D162"/>
<gene>
    <name evidence="1" type="ORF">CFN78_16785</name>
</gene>
<evidence type="ECO:0000313" key="2">
    <source>
        <dbReference type="Proteomes" id="UP000242444"/>
    </source>
</evidence>
<dbReference type="Gene3D" id="2.60.120.620">
    <property type="entry name" value="q2cbj1_9rhob like domain"/>
    <property type="match status" value="1"/>
</dbReference>
<dbReference type="Pfam" id="PF05721">
    <property type="entry name" value="PhyH"/>
    <property type="match status" value="1"/>
</dbReference>
<dbReference type="AlphaFoldDB" id="A0A263D162"/>
<organism evidence="1 2">
    <name type="scientific">Amycolatopsis antarctica</name>
    <dbReference type="NCBI Taxonomy" id="1854586"/>
    <lineage>
        <taxon>Bacteria</taxon>
        <taxon>Bacillati</taxon>
        <taxon>Actinomycetota</taxon>
        <taxon>Actinomycetes</taxon>
        <taxon>Pseudonocardiales</taxon>
        <taxon>Pseudonocardiaceae</taxon>
        <taxon>Amycolatopsis</taxon>
    </lineage>
</organism>
<keyword evidence="1" id="KW-0223">Dioxygenase</keyword>
<protein>
    <submittedName>
        <fullName evidence="1">Phytanoyl-CoA dioxygenase</fullName>
    </submittedName>
</protein>
<proteinExistence type="predicted"/>
<dbReference type="InterPro" id="IPR008775">
    <property type="entry name" value="Phytyl_CoA_dOase-like"/>
</dbReference>
<dbReference type="EMBL" id="NKYE01000009">
    <property type="protein sequence ID" value="OZM72183.1"/>
    <property type="molecule type" value="Genomic_DNA"/>
</dbReference>
<dbReference type="RefSeq" id="WP_094863754.1">
    <property type="nucleotide sequence ID" value="NZ_NKYE01000009.1"/>
</dbReference>
<dbReference type="Proteomes" id="UP000242444">
    <property type="component" value="Unassembled WGS sequence"/>
</dbReference>